<evidence type="ECO:0000313" key="2">
    <source>
        <dbReference type="EMBL" id="PQQ16856.1"/>
    </source>
</evidence>
<proteinExistence type="predicted"/>
<feature type="region of interest" description="Disordered" evidence="1">
    <location>
        <begin position="1"/>
        <end position="42"/>
    </location>
</feature>
<gene>
    <name evidence="2" type="ORF">Pyn_08851</name>
</gene>
<evidence type="ECO:0000256" key="1">
    <source>
        <dbReference type="SAM" id="MobiDB-lite"/>
    </source>
</evidence>
<keyword evidence="3" id="KW-1185">Reference proteome</keyword>
<dbReference type="AlphaFoldDB" id="A0A315ARE9"/>
<evidence type="ECO:0000313" key="3">
    <source>
        <dbReference type="Proteomes" id="UP000250321"/>
    </source>
</evidence>
<feature type="compositionally biased region" description="Basic and acidic residues" evidence="1">
    <location>
        <begin position="1"/>
        <end position="15"/>
    </location>
</feature>
<reference evidence="2 3" key="1">
    <citation type="submission" date="2018-02" db="EMBL/GenBank/DDBJ databases">
        <title>Draft genome of wild Prunus yedoensis var. nudiflora.</title>
        <authorList>
            <person name="Baek S."/>
            <person name="Kim J.-H."/>
            <person name="Choi K."/>
            <person name="Kim G.-B."/>
            <person name="Cho A."/>
            <person name="Jang H."/>
            <person name="Shin C.-H."/>
            <person name="Yu H.-J."/>
            <person name="Mun J.-H."/>
        </authorList>
    </citation>
    <scope>NUCLEOTIDE SEQUENCE [LARGE SCALE GENOMIC DNA]</scope>
    <source>
        <strain evidence="3">cv. Jeju island</strain>
        <tissue evidence="2">Leaf</tissue>
    </source>
</reference>
<sequence>MVKKSENLREREEQSKNLTKPMSFPSKSSINKKRKSKSTEQKDEGYLDDDIFVDLEDLMPDLLKSLEHEQILKICLRMI</sequence>
<dbReference type="Proteomes" id="UP000250321">
    <property type="component" value="Unassembled WGS sequence"/>
</dbReference>
<dbReference type="OrthoDB" id="10395521at2759"/>
<comment type="caution">
    <text evidence="2">The sequence shown here is derived from an EMBL/GenBank/DDBJ whole genome shotgun (WGS) entry which is preliminary data.</text>
</comment>
<organism evidence="2 3">
    <name type="scientific">Prunus yedoensis var. nudiflora</name>
    <dbReference type="NCBI Taxonomy" id="2094558"/>
    <lineage>
        <taxon>Eukaryota</taxon>
        <taxon>Viridiplantae</taxon>
        <taxon>Streptophyta</taxon>
        <taxon>Embryophyta</taxon>
        <taxon>Tracheophyta</taxon>
        <taxon>Spermatophyta</taxon>
        <taxon>Magnoliopsida</taxon>
        <taxon>eudicotyledons</taxon>
        <taxon>Gunneridae</taxon>
        <taxon>Pentapetalae</taxon>
        <taxon>rosids</taxon>
        <taxon>fabids</taxon>
        <taxon>Rosales</taxon>
        <taxon>Rosaceae</taxon>
        <taxon>Amygdaloideae</taxon>
        <taxon>Amygdaleae</taxon>
        <taxon>Prunus</taxon>
    </lineage>
</organism>
<protein>
    <submittedName>
        <fullName evidence="2">Protein PFC0760c-like</fullName>
    </submittedName>
</protein>
<dbReference type="EMBL" id="PJQY01000170">
    <property type="protein sequence ID" value="PQQ16856.1"/>
    <property type="molecule type" value="Genomic_DNA"/>
</dbReference>
<accession>A0A315ARE9</accession>
<name>A0A315ARE9_PRUYE</name>